<dbReference type="AlphaFoldDB" id="A0A3B0UJK0"/>
<feature type="non-terminal residue" evidence="1">
    <location>
        <position position="25"/>
    </location>
</feature>
<accession>A0A3B0UJK0</accession>
<organism evidence="1">
    <name type="scientific">hydrothermal vent metagenome</name>
    <dbReference type="NCBI Taxonomy" id="652676"/>
    <lineage>
        <taxon>unclassified sequences</taxon>
        <taxon>metagenomes</taxon>
        <taxon>ecological metagenomes</taxon>
    </lineage>
</organism>
<sequence length="25" mass="2907">MKETVEAKLRYQIDVLALEMLVCPL</sequence>
<evidence type="ECO:0000313" key="1">
    <source>
        <dbReference type="EMBL" id="VAW24669.1"/>
    </source>
</evidence>
<gene>
    <name evidence="1" type="ORF">MNBD_ALPHA11-2195</name>
</gene>
<name>A0A3B0UJK0_9ZZZZ</name>
<protein>
    <submittedName>
        <fullName evidence="1">Uncharacterized protein</fullName>
    </submittedName>
</protein>
<reference evidence="1" key="1">
    <citation type="submission" date="2018-06" db="EMBL/GenBank/DDBJ databases">
        <authorList>
            <person name="Zhirakovskaya E."/>
        </authorList>
    </citation>
    <scope>NUCLEOTIDE SEQUENCE</scope>
</reference>
<dbReference type="EMBL" id="UOEQ01000547">
    <property type="protein sequence ID" value="VAW24669.1"/>
    <property type="molecule type" value="Genomic_DNA"/>
</dbReference>
<proteinExistence type="predicted"/>